<reference evidence="1 2" key="1">
    <citation type="submission" date="2017-01" db="EMBL/GenBank/DDBJ databases">
        <authorList>
            <person name="Mah S.A."/>
            <person name="Swanson W.J."/>
            <person name="Moy G.W."/>
            <person name="Vacquier V.D."/>
        </authorList>
    </citation>
    <scope>NUCLEOTIDE SEQUENCE [LARGE SCALE GENOMIC DNA]</scope>
    <source>
        <strain evidence="1 2">DSM 11589</strain>
    </source>
</reference>
<dbReference type="NCBIfam" id="TIGR03134">
    <property type="entry name" value="malonate_gamma"/>
    <property type="match status" value="1"/>
</dbReference>
<protein>
    <submittedName>
        <fullName evidence="1">Malonate decarboxylase gamma subunit</fullName>
    </submittedName>
</protein>
<dbReference type="GO" id="GO:0005975">
    <property type="term" value="P:carbohydrate metabolic process"/>
    <property type="evidence" value="ECO:0007669"/>
    <property type="project" value="InterPro"/>
</dbReference>
<sequence>MDAKLLLEQLFPAGQRVDFDGQYFSGTGQTADGEVAVIGTTDAAAIGVELAFRIAGQVLEIVRSHPRRPILLLVDTQGQRLSRRDELLGINGYMAHLAKCIEVARRAGHRVIGLVYSQAVSGGFLASSMLADTCYALPEAEVRVMNLPAMSRITKIPVERLQDLSQLSPVFAPGVENYLRMGAIAELWQGDLAACLEKALAAAVGHDARRDRGLARQGRLLAGPVAERVRHGGA</sequence>
<name>A0A1N7P6Z9_9PROT</name>
<organism evidence="1 2">
    <name type="scientific">Insolitispirillum peregrinum</name>
    <dbReference type="NCBI Taxonomy" id="80876"/>
    <lineage>
        <taxon>Bacteria</taxon>
        <taxon>Pseudomonadati</taxon>
        <taxon>Pseudomonadota</taxon>
        <taxon>Alphaproteobacteria</taxon>
        <taxon>Rhodospirillales</taxon>
        <taxon>Novispirillaceae</taxon>
        <taxon>Insolitispirillum</taxon>
    </lineage>
</organism>
<evidence type="ECO:0000313" key="2">
    <source>
        <dbReference type="Proteomes" id="UP000185678"/>
    </source>
</evidence>
<dbReference type="OrthoDB" id="5984377at2"/>
<dbReference type="AlphaFoldDB" id="A0A1N7P6Z9"/>
<dbReference type="EMBL" id="FTOA01000006">
    <property type="protein sequence ID" value="SIT06415.1"/>
    <property type="molecule type" value="Genomic_DNA"/>
</dbReference>
<dbReference type="InterPro" id="IPR029045">
    <property type="entry name" value="ClpP/crotonase-like_dom_sf"/>
</dbReference>
<dbReference type="RefSeq" id="WP_076401435.1">
    <property type="nucleotide sequence ID" value="NZ_FTOA01000006.1"/>
</dbReference>
<dbReference type="Gene3D" id="3.90.226.10">
    <property type="entry name" value="2-enoyl-CoA Hydratase, Chain A, domain 1"/>
    <property type="match status" value="1"/>
</dbReference>
<dbReference type="STRING" id="80876.SAMN05421779_106116"/>
<dbReference type="SUPFAM" id="SSF52096">
    <property type="entry name" value="ClpP/crotonase"/>
    <property type="match status" value="1"/>
</dbReference>
<keyword evidence="2" id="KW-1185">Reference proteome</keyword>
<accession>A0A1N7P6Z9</accession>
<gene>
    <name evidence="1" type="ORF">SAMN05421779_106116</name>
</gene>
<dbReference type="Pfam" id="PF06833">
    <property type="entry name" value="MdcE"/>
    <property type="match status" value="1"/>
</dbReference>
<evidence type="ECO:0000313" key="1">
    <source>
        <dbReference type="EMBL" id="SIT06415.1"/>
    </source>
</evidence>
<proteinExistence type="predicted"/>
<dbReference type="Proteomes" id="UP000185678">
    <property type="component" value="Unassembled WGS sequence"/>
</dbReference>
<dbReference type="InterPro" id="IPR009648">
    <property type="entry name" value="Malonate_gamma"/>
</dbReference>